<dbReference type="RefSeq" id="WP_077279853.1">
    <property type="nucleotide sequence ID" value="NZ_MVBK01000098.1"/>
</dbReference>
<evidence type="ECO:0000313" key="2">
    <source>
        <dbReference type="Proteomes" id="UP000189462"/>
    </source>
</evidence>
<comment type="caution">
    <text evidence="1">The sequence shown here is derived from an EMBL/GenBank/DDBJ whole genome shotgun (WGS) entry which is preliminary data.</text>
</comment>
<gene>
    <name evidence="1" type="ORF">B1C78_14370</name>
</gene>
<dbReference type="OrthoDB" id="7059976at2"/>
<dbReference type="PANTHER" id="PTHR33824:SF7">
    <property type="entry name" value="POLYKETIDE CYCLASE_DEHYDRASE AND LIPID TRANSPORT SUPERFAMILY PROTEIN"/>
    <property type="match status" value="1"/>
</dbReference>
<dbReference type="AlphaFoldDB" id="A0A1V3NCP8"/>
<accession>A0A1V3NCP8</accession>
<dbReference type="PANTHER" id="PTHR33824">
    <property type="entry name" value="POLYKETIDE CYCLASE/DEHYDRASE AND LIPID TRANSPORT SUPERFAMILY PROTEIN"/>
    <property type="match status" value="1"/>
</dbReference>
<dbReference type="InterPro" id="IPR047137">
    <property type="entry name" value="ORF3"/>
</dbReference>
<dbReference type="InterPro" id="IPR019587">
    <property type="entry name" value="Polyketide_cyclase/dehydratase"/>
</dbReference>
<name>A0A1V3NCP8_9GAMM</name>
<dbReference type="Pfam" id="PF10604">
    <property type="entry name" value="Polyketide_cyc2"/>
    <property type="match status" value="1"/>
</dbReference>
<dbReference type="Proteomes" id="UP000189462">
    <property type="component" value="Unassembled WGS sequence"/>
</dbReference>
<organism evidence="1 2">
    <name type="scientific">Thioalkalivibrio denitrificans</name>
    <dbReference type="NCBI Taxonomy" id="108003"/>
    <lineage>
        <taxon>Bacteria</taxon>
        <taxon>Pseudomonadati</taxon>
        <taxon>Pseudomonadota</taxon>
        <taxon>Gammaproteobacteria</taxon>
        <taxon>Chromatiales</taxon>
        <taxon>Ectothiorhodospiraceae</taxon>
        <taxon>Thioalkalivibrio</taxon>
    </lineage>
</organism>
<keyword evidence="2" id="KW-1185">Reference proteome</keyword>
<evidence type="ECO:0000313" key="1">
    <source>
        <dbReference type="EMBL" id="OOG22713.1"/>
    </source>
</evidence>
<dbReference type="SUPFAM" id="SSF55961">
    <property type="entry name" value="Bet v1-like"/>
    <property type="match status" value="1"/>
</dbReference>
<dbReference type="InterPro" id="IPR023393">
    <property type="entry name" value="START-like_dom_sf"/>
</dbReference>
<dbReference type="Gene3D" id="3.30.530.20">
    <property type="match status" value="1"/>
</dbReference>
<protein>
    <submittedName>
        <fullName evidence="1">Cyclase</fullName>
    </submittedName>
</protein>
<dbReference type="STRING" id="108003.B1C78_14370"/>
<dbReference type="EMBL" id="MVBK01000098">
    <property type="protein sequence ID" value="OOG22713.1"/>
    <property type="molecule type" value="Genomic_DNA"/>
</dbReference>
<sequence>MAVIEHEVEIRASRQAVFSLVSRVEEFVHYSEAIETITRVNDNRYRWTVRAAGIPLSFDVEITESVPPERFSWRSITGVPNRGTYHLIPVDGGTRIHLHLEYDLNNALVEEAVRKAGKPLIRRLSREIIENVEARLRSGARGT</sequence>
<proteinExistence type="predicted"/>
<reference evidence="1 2" key="1">
    <citation type="submission" date="2017-02" db="EMBL/GenBank/DDBJ databases">
        <title>Genomic diversity within the haloalkaliphilic genus Thioalkalivibrio.</title>
        <authorList>
            <person name="Ahn A.-C."/>
            <person name="Meier-Kolthoff J."/>
            <person name="Overmars L."/>
            <person name="Richter M."/>
            <person name="Woyke T."/>
            <person name="Sorokin D.Y."/>
            <person name="Muyzer G."/>
        </authorList>
    </citation>
    <scope>NUCLEOTIDE SEQUENCE [LARGE SCALE GENOMIC DNA]</scope>
    <source>
        <strain evidence="1 2">ALJD</strain>
    </source>
</reference>